<evidence type="ECO:0000256" key="6">
    <source>
        <dbReference type="ARBA" id="ARBA00022695"/>
    </source>
</evidence>
<keyword evidence="9" id="KW-0460">Magnesium</keyword>
<dbReference type="PANTHER" id="PTHR47788">
    <property type="entry name" value="POLYA POLYMERASE"/>
    <property type="match status" value="1"/>
</dbReference>
<keyword evidence="6" id="KW-0548">Nucleotidyltransferase</keyword>
<evidence type="ECO:0000256" key="11">
    <source>
        <dbReference type="PROSITE-ProRule" id="PRU00703"/>
    </source>
</evidence>
<dbReference type="Pfam" id="PF01743">
    <property type="entry name" value="PolyA_pol"/>
    <property type="match status" value="1"/>
</dbReference>
<evidence type="ECO:0000256" key="10">
    <source>
        <dbReference type="ARBA" id="ARBA00022884"/>
    </source>
</evidence>
<dbReference type="CDD" id="cd05398">
    <property type="entry name" value="NT_ClassII-CCAase"/>
    <property type="match status" value="1"/>
</dbReference>
<dbReference type="Pfam" id="PF01368">
    <property type="entry name" value="DHH"/>
    <property type="match status" value="1"/>
</dbReference>
<keyword evidence="3" id="KW-0820">tRNA-binding</keyword>
<keyword evidence="10 12" id="KW-0694">RNA-binding</keyword>
<name>A0A5S5MDC3_9BACT</name>
<keyword evidence="7" id="KW-0479">Metal-binding</keyword>
<dbReference type="GO" id="GO:0046872">
    <property type="term" value="F:metal ion binding"/>
    <property type="evidence" value="ECO:0007669"/>
    <property type="project" value="UniProtKB-KW"/>
</dbReference>
<dbReference type="OrthoDB" id="9805698at2"/>
<dbReference type="Gene3D" id="3.10.310.30">
    <property type="match status" value="1"/>
</dbReference>
<organism evidence="14 15">
    <name type="scientific">Desulfobotulus mexicanus</name>
    <dbReference type="NCBI Taxonomy" id="2586642"/>
    <lineage>
        <taxon>Bacteria</taxon>
        <taxon>Pseudomonadati</taxon>
        <taxon>Thermodesulfobacteriota</taxon>
        <taxon>Desulfobacteria</taxon>
        <taxon>Desulfobacterales</taxon>
        <taxon>Desulfobacteraceae</taxon>
        <taxon>Desulfobotulus</taxon>
    </lineage>
</organism>
<keyword evidence="5" id="KW-0819">tRNA processing</keyword>
<evidence type="ECO:0000256" key="3">
    <source>
        <dbReference type="ARBA" id="ARBA00022555"/>
    </source>
</evidence>
<keyword evidence="4 12" id="KW-0808">Transferase</keyword>
<dbReference type="PANTHER" id="PTHR47788:SF1">
    <property type="entry name" value="A-ADDING TRNA NUCLEOTIDYLTRANSFERASE"/>
    <property type="match status" value="1"/>
</dbReference>
<protein>
    <submittedName>
        <fullName evidence="14">CBS domain-containing protein</fullName>
    </submittedName>
</protein>
<dbReference type="AlphaFoldDB" id="A0A5S5MDC3"/>
<feature type="domain" description="CBS" evidence="13">
    <location>
        <begin position="479"/>
        <end position="534"/>
    </location>
</feature>
<comment type="caution">
    <text evidence="14">The sequence shown here is derived from an EMBL/GenBank/DDBJ whole genome shotgun (WGS) entry which is preliminary data.</text>
</comment>
<dbReference type="SUPFAM" id="SSF81891">
    <property type="entry name" value="Poly A polymerase C-terminal region-like"/>
    <property type="match status" value="1"/>
</dbReference>
<evidence type="ECO:0000313" key="14">
    <source>
        <dbReference type="EMBL" id="TYT73712.1"/>
    </source>
</evidence>
<dbReference type="GO" id="GO:0016779">
    <property type="term" value="F:nucleotidyltransferase activity"/>
    <property type="evidence" value="ECO:0007669"/>
    <property type="project" value="UniProtKB-KW"/>
</dbReference>
<dbReference type="SUPFAM" id="SSF54631">
    <property type="entry name" value="CBS-domain pair"/>
    <property type="match status" value="1"/>
</dbReference>
<comment type="cofactor">
    <cofactor evidence="1">
        <name>Mg(2+)</name>
        <dbReference type="ChEBI" id="CHEBI:18420"/>
    </cofactor>
</comment>
<evidence type="ECO:0000313" key="15">
    <source>
        <dbReference type="Proteomes" id="UP000321899"/>
    </source>
</evidence>
<evidence type="ECO:0000256" key="8">
    <source>
        <dbReference type="ARBA" id="ARBA00022741"/>
    </source>
</evidence>
<dbReference type="InterPro" id="IPR046342">
    <property type="entry name" value="CBS_dom_sf"/>
</dbReference>
<dbReference type="SUPFAM" id="SSF81301">
    <property type="entry name" value="Nucleotidyltransferase"/>
    <property type="match status" value="1"/>
</dbReference>
<reference evidence="14 15" key="1">
    <citation type="submission" date="2019-06" db="EMBL/GenBank/DDBJ databases">
        <title>Desulfobotulus mexicanus sp. nov., a novel sulfate-reducing bacterium isolated from the sediment of an alkaline crater lake in Mexico.</title>
        <authorList>
            <person name="Hirschler-Rea A."/>
        </authorList>
    </citation>
    <scope>NUCLEOTIDE SEQUENCE [LARGE SCALE GENOMIC DNA]</scope>
    <source>
        <strain evidence="14 15">PAR22N</strain>
    </source>
</reference>
<evidence type="ECO:0000256" key="7">
    <source>
        <dbReference type="ARBA" id="ARBA00022723"/>
    </source>
</evidence>
<proteinExistence type="inferred from homology"/>
<keyword evidence="8" id="KW-0547">Nucleotide-binding</keyword>
<dbReference type="Gene3D" id="1.10.3090.10">
    <property type="entry name" value="cca-adding enzyme, domain 2"/>
    <property type="match status" value="1"/>
</dbReference>
<keyword evidence="11" id="KW-0129">CBS domain</keyword>
<evidence type="ECO:0000256" key="9">
    <source>
        <dbReference type="ARBA" id="ARBA00022842"/>
    </source>
</evidence>
<dbReference type="Proteomes" id="UP000321899">
    <property type="component" value="Unassembled WGS sequence"/>
</dbReference>
<sequence length="987" mass="111330">MSSPEVSLIKSVYHSSGIETIIPDSLLYGRSKTKKQLTSDFLKIKYITSIRRPANRIDLQNHQEWNNSGSYLLFTESSMFFRRPPLQQPDKTINEALTHTLITTHKNADLDGIASMLAAKKLYPEGRIVLPGSDSPQIRHFFVQSLLYLFDLIPFREIRPEEVQRIVIVDTRQAERIGELATMAREERIELHIYDHHPAAPGDLEADKLVSGEAGATVTLMVPLLQEHNIRLTPEEATLLAMGIFEDTSHLTGSGTTAEDFEALAWLVKQGAHLPTVGDVLARELDPLQLRLLNEMLDNTSEITIHGTPVTLTRLSSEAYVPDLAFLVHRFMRMEKVTILFLLARMDGKVHLIGRSRLTDMDIGAIMRHFEGGGHSAAGAATIRHQTLAQVESQLIGLLDTFTPRRFRAKEIMSTPAHTIHPEATFRMASQTMTRYNVNALLVTEKGDSESPLTGLITRQIVEQGLSHAMDTTLVEDYMISDFSTVDSDASLNRIQDAIVGGKQRILPVLDKGIIAGVITRTDLLQLMVQEQEEIISEREGSLAEKLPKTRNITSLMKERLPEKILDLLSTIGKSGDETGCNVFVVGGFVRDLLLYRKNEDIDIVVEGDGIHFAKNFAASKDARIHAYSKFGTAVITLEDDFKVDVATARTEYYTSPAALPEVEKSSLKSDLYRRDFTINTLAIQLNEKHYGTLIDHFSGQKDIKDKTLRIIHNLSFVEDPTRIFRAVRFESRFGFSIGKLTVRLIENAIRMGVFKRLSGARAMGEIISILEENDPVPSIKRLGEFRLLATLHPSMALTEKTTALLMETRKALDGYELLAEDLRCQRWLVYFMVLISPCNTAEAKKVCRLLRLAGWQEELCVKEREQADLCIKRLTRELPLDNSILYNRLHVFKTEVLVYMMAAAERKQVKKAIAHYLSKLRFVTPLIQGRDLKEMGLPPSPRYRKILMQVQDARLNGMLHSKEDEMAFVAGILKNTPKENGREQKK</sequence>
<dbReference type="GO" id="GO:0000166">
    <property type="term" value="F:nucleotide binding"/>
    <property type="evidence" value="ECO:0007669"/>
    <property type="project" value="UniProtKB-KW"/>
</dbReference>
<evidence type="ECO:0000256" key="1">
    <source>
        <dbReference type="ARBA" id="ARBA00001946"/>
    </source>
</evidence>
<dbReference type="InterPro" id="IPR002646">
    <property type="entry name" value="PolA_pol_head_dom"/>
</dbReference>
<evidence type="ECO:0000256" key="4">
    <source>
        <dbReference type="ARBA" id="ARBA00022679"/>
    </source>
</evidence>
<dbReference type="InterPro" id="IPR038763">
    <property type="entry name" value="DHH_sf"/>
</dbReference>
<dbReference type="InterPro" id="IPR043519">
    <property type="entry name" value="NT_sf"/>
</dbReference>
<dbReference type="Gene3D" id="3.30.460.10">
    <property type="entry name" value="Beta Polymerase, domain 2"/>
    <property type="match status" value="1"/>
</dbReference>
<dbReference type="GO" id="GO:0000049">
    <property type="term" value="F:tRNA binding"/>
    <property type="evidence" value="ECO:0007669"/>
    <property type="project" value="UniProtKB-KW"/>
</dbReference>
<dbReference type="EMBL" id="VDMB01000022">
    <property type="protein sequence ID" value="TYT73712.1"/>
    <property type="molecule type" value="Genomic_DNA"/>
</dbReference>
<dbReference type="InterPro" id="IPR000644">
    <property type="entry name" value="CBS_dom"/>
</dbReference>
<dbReference type="GO" id="GO:0008033">
    <property type="term" value="P:tRNA processing"/>
    <property type="evidence" value="ECO:0007669"/>
    <property type="project" value="UniProtKB-KW"/>
</dbReference>
<evidence type="ECO:0000259" key="13">
    <source>
        <dbReference type="PROSITE" id="PS51371"/>
    </source>
</evidence>
<dbReference type="InterPro" id="IPR001667">
    <property type="entry name" value="DDH_dom"/>
</dbReference>
<comment type="similarity">
    <text evidence="2 12">Belongs to the tRNA nucleotidyltransferase/poly(A) polymerase family.</text>
</comment>
<dbReference type="PROSITE" id="PS51371">
    <property type="entry name" value="CBS"/>
    <property type="match status" value="2"/>
</dbReference>
<dbReference type="InterPro" id="IPR052390">
    <property type="entry name" value="tRNA_nt/polyA_polymerase"/>
</dbReference>
<keyword evidence="15" id="KW-1185">Reference proteome</keyword>
<dbReference type="Gene3D" id="3.90.1640.10">
    <property type="entry name" value="inorganic pyrophosphatase (n-terminal core)"/>
    <property type="match status" value="1"/>
</dbReference>
<gene>
    <name evidence="14" type="ORF">FIM25_13815</name>
</gene>
<evidence type="ECO:0000256" key="12">
    <source>
        <dbReference type="RuleBase" id="RU003953"/>
    </source>
</evidence>
<dbReference type="Gene3D" id="3.10.580.10">
    <property type="entry name" value="CBS-domain"/>
    <property type="match status" value="1"/>
</dbReference>
<evidence type="ECO:0000256" key="5">
    <source>
        <dbReference type="ARBA" id="ARBA00022694"/>
    </source>
</evidence>
<feature type="domain" description="CBS" evidence="13">
    <location>
        <begin position="413"/>
        <end position="472"/>
    </location>
</feature>
<dbReference type="Pfam" id="PF00571">
    <property type="entry name" value="CBS"/>
    <property type="match status" value="2"/>
</dbReference>
<dbReference type="SUPFAM" id="SSF64182">
    <property type="entry name" value="DHH phosphoesterases"/>
    <property type="match status" value="1"/>
</dbReference>
<accession>A0A5S5MDC3</accession>
<evidence type="ECO:0000256" key="2">
    <source>
        <dbReference type="ARBA" id="ARBA00007265"/>
    </source>
</evidence>